<evidence type="ECO:0000256" key="1">
    <source>
        <dbReference type="ARBA" id="ARBA00005527"/>
    </source>
</evidence>
<keyword evidence="4 7" id="KW-0547">Nucleotide-binding</keyword>
<dbReference type="PANTHER" id="PTHR24057:SF0">
    <property type="entry name" value="PROTEIN KINASE SHAGGY-RELATED"/>
    <property type="match status" value="1"/>
</dbReference>
<gene>
    <name evidence="10" type="ORF">BSTOLATCC_MIC34837</name>
</gene>
<dbReference type="Gene3D" id="3.30.200.20">
    <property type="entry name" value="Phosphorylase Kinase, domain 1"/>
    <property type="match status" value="1"/>
</dbReference>
<proteinExistence type="inferred from homology"/>
<comment type="similarity">
    <text evidence="1">Belongs to the protein kinase superfamily. CMGC Ser/Thr protein kinase family. GSK-3 subfamily.</text>
</comment>
<evidence type="ECO:0000256" key="6">
    <source>
        <dbReference type="ARBA" id="ARBA00022840"/>
    </source>
</evidence>
<dbReference type="GO" id="GO:0005737">
    <property type="term" value="C:cytoplasm"/>
    <property type="evidence" value="ECO:0007669"/>
    <property type="project" value="TreeGrafter"/>
</dbReference>
<feature type="domain" description="Protein kinase" evidence="9">
    <location>
        <begin position="27"/>
        <end position="311"/>
    </location>
</feature>
<keyword evidence="6 7" id="KW-0067">ATP-binding</keyword>
<dbReference type="GO" id="GO:0030154">
    <property type="term" value="P:cell differentiation"/>
    <property type="evidence" value="ECO:0007669"/>
    <property type="project" value="TreeGrafter"/>
</dbReference>
<protein>
    <recommendedName>
        <fullName evidence="9">Protein kinase domain-containing protein</fullName>
    </recommendedName>
</protein>
<evidence type="ECO:0000259" key="9">
    <source>
        <dbReference type="PROSITE" id="PS50011"/>
    </source>
</evidence>
<dbReference type="GO" id="GO:0005634">
    <property type="term" value="C:nucleus"/>
    <property type="evidence" value="ECO:0007669"/>
    <property type="project" value="TreeGrafter"/>
</dbReference>
<dbReference type="FunFam" id="3.30.200.20:FF:000009">
    <property type="entry name" value="Glycogen synthase kinase-3 beta"/>
    <property type="match status" value="1"/>
</dbReference>
<evidence type="ECO:0000313" key="10">
    <source>
        <dbReference type="EMBL" id="CAG9323801.1"/>
    </source>
</evidence>
<dbReference type="InterPro" id="IPR039192">
    <property type="entry name" value="STKc_GSK3"/>
</dbReference>
<keyword evidence="2 8" id="KW-0723">Serine/threonine-protein kinase</keyword>
<dbReference type="GO" id="GO:0007165">
    <property type="term" value="P:signal transduction"/>
    <property type="evidence" value="ECO:0007669"/>
    <property type="project" value="TreeGrafter"/>
</dbReference>
<evidence type="ECO:0000256" key="3">
    <source>
        <dbReference type="ARBA" id="ARBA00022679"/>
    </source>
</evidence>
<feature type="binding site" evidence="7">
    <location>
        <position position="57"/>
    </location>
    <ligand>
        <name>ATP</name>
        <dbReference type="ChEBI" id="CHEBI:30616"/>
    </ligand>
</feature>
<evidence type="ECO:0000256" key="8">
    <source>
        <dbReference type="RuleBase" id="RU000304"/>
    </source>
</evidence>
<dbReference type="AlphaFoldDB" id="A0AAU9JCT7"/>
<dbReference type="InterPro" id="IPR050591">
    <property type="entry name" value="GSK-3"/>
</dbReference>
<reference evidence="10" key="1">
    <citation type="submission" date="2021-09" db="EMBL/GenBank/DDBJ databases">
        <authorList>
            <consortium name="AG Swart"/>
            <person name="Singh M."/>
            <person name="Singh A."/>
            <person name="Seah K."/>
            <person name="Emmerich C."/>
        </authorList>
    </citation>
    <scope>NUCLEOTIDE SEQUENCE</scope>
    <source>
        <strain evidence="10">ATCC30299</strain>
    </source>
</reference>
<dbReference type="GO" id="GO:0004674">
    <property type="term" value="F:protein serine/threonine kinase activity"/>
    <property type="evidence" value="ECO:0007669"/>
    <property type="project" value="UniProtKB-KW"/>
</dbReference>
<dbReference type="PROSITE" id="PS00108">
    <property type="entry name" value="PROTEIN_KINASE_ST"/>
    <property type="match status" value="1"/>
</dbReference>
<sequence length="356" mass="40699">MAKPHNVSVVTGNSRVIEEESKHRFSYSATKVIGNGSFGVVYQASVNETGETVAIKKVFQDKRYKNRELAIMKELTHPNIIGLRHYFYTKGEKEEEVYLNVVMDYIPDTIYKVMKTYTKTGQQVPLILVKLYSYQILRALAHTHAVGICHRDVKPQNMLVNPTTHVLKLCDFGSAKRLIPGEQNVSYICSRYYRAPELIFGAVEYKESIDIWSAGCVTAELLIGKPVFPGESGVDQLVEILKVLGTPSREQIHDMNPNYREFKFPHVRAHPWSRVFGPDVPQEAKDFVSSVLVYSPQRRPHALEALLHPFFEELRQESTRLPDGAPLPDLFNWTPQELRSVSPNVIQNLTPAWYRR</sequence>
<dbReference type="InterPro" id="IPR000719">
    <property type="entry name" value="Prot_kinase_dom"/>
</dbReference>
<dbReference type="SMART" id="SM00220">
    <property type="entry name" value="S_TKc"/>
    <property type="match status" value="1"/>
</dbReference>
<keyword evidence="5" id="KW-0418">Kinase</keyword>
<dbReference type="InterPro" id="IPR017441">
    <property type="entry name" value="Protein_kinase_ATP_BS"/>
</dbReference>
<dbReference type="SUPFAM" id="SSF56112">
    <property type="entry name" value="Protein kinase-like (PK-like)"/>
    <property type="match status" value="1"/>
</dbReference>
<evidence type="ECO:0000256" key="4">
    <source>
        <dbReference type="ARBA" id="ARBA00022741"/>
    </source>
</evidence>
<dbReference type="CDD" id="cd14137">
    <property type="entry name" value="STKc_GSK3"/>
    <property type="match status" value="1"/>
</dbReference>
<evidence type="ECO:0000313" key="11">
    <source>
        <dbReference type="Proteomes" id="UP001162131"/>
    </source>
</evidence>
<dbReference type="EMBL" id="CAJZBQ010000035">
    <property type="protein sequence ID" value="CAG9323801.1"/>
    <property type="molecule type" value="Genomic_DNA"/>
</dbReference>
<accession>A0AAU9JCT7</accession>
<dbReference type="Proteomes" id="UP001162131">
    <property type="component" value="Unassembled WGS sequence"/>
</dbReference>
<dbReference type="FunFam" id="1.10.510.10:FF:000082">
    <property type="entry name" value="Shaggy-related protein kinase kappa"/>
    <property type="match status" value="1"/>
</dbReference>
<organism evidence="10 11">
    <name type="scientific">Blepharisma stoltei</name>
    <dbReference type="NCBI Taxonomy" id="1481888"/>
    <lineage>
        <taxon>Eukaryota</taxon>
        <taxon>Sar</taxon>
        <taxon>Alveolata</taxon>
        <taxon>Ciliophora</taxon>
        <taxon>Postciliodesmatophora</taxon>
        <taxon>Heterotrichea</taxon>
        <taxon>Heterotrichida</taxon>
        <taxon>Blepharismidae</taxon>
        <taxon>Blepharisma</taxon>
    </lineage>
</organism>
<dbReference type="Pfam" id="PF00069">
    <property type="entry name" value="Pkinase"/>
    <property type="match status" value="1"/>
</dbReference>
<dbReference type="Gene3D" id="1.10.510.10">
    <property type="entry name" value="Transferase(Phosphotransferase) domain 1"/>
    <property type="match status" value="1"/>
</dbReference>
<dbReference type="GO" id="GO:0005524">
    <property type="term" value="F:ATP binding"/>
    <property type="evidence" value="ECO:0007669"/>
    <property type="project" value="UniProtKB-UniRule"/>
</dbReference>
<evidence type="ECO:0000256" key="2">
    <source>
        <dbReference type="ARBA" id="ARBA00022527"/>
    </source>
</evidence>
<dbReference type="InterPro" id="IPR011009">
    <property type="entry name" value="Kinase-like_dom_sf"/>
</dbReference>
<dbReference type="InterPro" id="IPR008271">
    <property type="entry name" value="Ser/Thr_kinase_AS"/>
</dbReference>
<evidence type="ECO:0000256" key="7">
    <source>
        <dbReference type="PROSITE-ProRule" id="PRU10141"/>
    </source>
</evidence>
<keyword evidence="3" id="KW-0808">Transferase</keyword>
<dbReference type="PROSITE" id="PS00107">
    <property type="entry name" value="PROTEIN_KINASE_ATP"/>
    <property type="match status" value="1"/>
</dbReference>
<keyword evidence="11" id="KW-1185">Reference proteome</keyword>
<comment type="caution">
    <text evidence="10">The sequence shown here is derived from an EMBL/GenBank/DDBJ whole genome shotgun (WGS) entry which is preliminary data.</text>
</comment>
<evidence type="ECO:0000256" key="5">
    <source>
        <dbReference type="ARBA" id="ARBA00022777"/>
    </source>
</evidence>
<dbReference type="PROSITE" id="PS50011">
    <property type="entry name" value="PROTEIN_KINASE_DOM"/>
    <property type="match status" value="1"/>
</dbReference>
<dbReference type="PANTHER" id="PTHR24057">
    <property type="entry name" value="GLYCOGEN SYNTHASE KINASE-3 ALPHA"/>
    <property type="match status" value="1"/>
</dbReference>
<name>A0AAU9JCT7_9CILI</name>